<accession>A0ABR4DC89</accession>
<evidence type="ECO:0000313" key="3">
    <source>
        <dbReference type="Proteomes" id="UP001600064"/>
    </source>
</evidence>
<feature type="compositionally biased region" description="Low complexity" evidence="1">
    <location>
        <begin position="40"/>
        <end position="60"/>
    </location>
</feature>
<reference evidence="2 3" key="1">
    <citation type="journal article" date="2024" name="Commun. Biol.">
        <title>Comparative genomic analysis of thermophilic fungi reveals convergent evolutionary adaptations and gene losses.</title>
        <authorList>
            <person name="Steindorff A.S."/>
            <person name="Aguilar-Pontes M.V."/>
            <person name="Robinson A.J."/>
            <person name="Andreopoulos B."/>
            <person name="LaButti K."/>
            <person name="Kuo A."/>
            <person name="Mondo S."/>
            <person name="Riley R."/>
            <person name="Otillar R."/>
            <person name="Haridas S."/>
            <person name="Lipzen A."/>
            <person name="Grimwood J."/>
            <person name="Schmutz J."/>
            <person name="Clum A."/>
            <person name="Reid I.D."/>
            <person name="Moisan M.C."/>
            <person name="Butler G."/>
            <person name="Nguyen T.T.M."/>
            <person name="Dewar K."/>
            <person name="Conant G."/>
            <person name="Drula E."/>
            <person name="Henrissat B."/>
            <person name="Hansel C."/>
            <person name="Singer S."/>
            <person name="Hutchinson M.I."/>
            <person name="de Vries R.P."/>
            <person name="Natvig D.O."/>
            <person name="Powell A.J."/>
            <person name="Tsang A."/>
            <person name="Grigoriev I.V."/>
        </authorList>
    </citation>
    <scope>NUCLEOTIDE SEQUENCE [LARGE SCALE GENOMIC DNA]</scope>
    <source>
        <strain evidence="2 3">ATCC 22073</strain>
    </source>
</reference>
<evidence type="ECO:0000313" key="2">
    <source>
        <dbReference type="EMBL" id="KAL2267212.1"/>
    </source>
</evidence>
<dbReference type="EMBL" id="JAZGUE010000004">
    <property type="protein sequence ID" value="KAL2267212.1"/>
    <property type="molecule type" value="Genomic_DNA"/>
</dbReference>
<dbReference type="RefSeq" id="XP_070865939.1">
    <property type="nucleotide sequence ID" value="XM_071010983.1"/>
</dbReference>
<dbReference type="GeneID" id="98125627"/>
<feature type="region of interest" description="Disordered" evidence="1">
    <location>
        <begin position="231"/>
        <end position="287"/>
    </location>
</feature>
<keyword evidence="3" id="KW-1185">Reference proteome</keyword>
<protein>
    <submittedName>
        <fullName evidence="2">Uncharacterized protein</fullName>
    </submittedName>
</protein>
<feature type="region of interest" description="Disordered" evidence="1">
    <location>
        <begin position="35"/>
        <end position="115"/>
    </location>
</feature>
<dbReference type="Proteomes" id="UP001600064">
    <property type="component" value="Unassembled WGS sequence"/>
</dbReference>
<evidence type="ECO:0000256" key="1">
    <source>
        <dbReference type="SAM" id="MobiDB-lite"/>
    </source>
</evidence>
<sequence length="359" mass="38602">MADVGLSQAQLAIILNSLASIDRRLSRIESVFKIPNLNSPNHANPALTTTAAPPSLAPGVAPAPAPAPALEAPRASTPHPLPGNPQQPLSHPNNTSTTTTTNAAPIIPLEPPPEGFLITSRARMQEELDAWTLPRGYSMRIAGAKVTGKRKVRWVCFRGGDPRHLRRSSPPPSSQPPSQGGPPAGAGDEEAGRRRRRRKPATDRASKKCGCPFRFEAVETARDSDVWVLHYPSSSSSSSSSSYSSSTWAPSRDSSGTVVMAAAAAAASHRTHNHGPSDASARDDPRARKLPPAVAAEVDGWLRVGWAVGRIQEELRARGFLNVLNTDLYNRKRLLRKVMEHEQQAEGEERRRVIKTGAG</sequence>
<feature type="region of interest" description="Disordered" evidence="1">
    <location>
        <begin position="160"/>
        <end position="207"/>
    </location>
</feature>
<feature type="compositionally biased region" description="Low complexity" evidence="1">
    <location>
        <begin position="93"/>
        <end position="107"/>
    </location>
</feature>
<proteinExistence type="predicted"/>
<name>A0ABR4DC89_9PEZI</name>
<organism evidence="2 3">
    <name type="scientific">Remersonia thermophila</name>
    <dbReference type="NCBI Taxonomy" id="72144"/>
    <lineage>
        <taxon>Eukaryota</taxon>
        <taxon>Fungi</taxon>
        <taxon>Dikarya</taxon>
        <taxon>Ascomycota</taxon>
        <taxon>Pezizomycotina</taxon>
        <taxon>Sordariomycetes</taxon>
        <taxon>Sordariomycetidae</taxon>
        <taxon>Sordariales</taxon>
        <taxon>Sordariales incertae sedis</taxon>
        <taxon>Remersonia</taxon>
    </lineage>
</organism>
<feature type="compositionally biased region" description="Low complexity" evidence="1">
    <location>
        <begin position="233"/>
        <end position="246"/>
    </location>
</feature>
<comment type="caution">
    <text evidence="2">The sequence shown here is derived from an EMBL/GenBank/DDBJ whole genome shotgun (WGS) entry which is preliminary data.</text>
</comment>
<gene>
    <name evidence="2" type="ORF">VTJ83DRAFT_4489</name>
</gene>
<feature type="compositionally biased region" description="Polar residues" evidence="1">
    <location>
        <begin position="247"/>
        <end position="257"/>
    </location>
</feature>